<evidence type="ECO:0000313" key="4">
    <source>
        <dbReference type="EMBL" id="SFN37854.1"/>
    </source>
</evidence>
<dbReference type="GO" id="GO:0008897">
    <property type="term" value="F:holo-[acyl-carrier-protein] synthase activity"/>
    <property type="evidence" value="ECO:0007669"/>
    <property type="project" value="InterPro"/>
</dbReference>
<dbReference type="InterPro" id="IPR008278">
    <property type="entry name" value="4-PPantetheinyl_Trfase_dom"/>
</dbReference>
<dbReference type="PANTHER" id="PTHR12215">
    <property type="entry name" value="PHOSPHOPANTETHEINE TRANSFERASE"/>
    <property type="match status" value="1"/>
</dbReference>
<reference evidence="5" key="1">
    <citation type="submission" date="2016-10" db="EMBL/GenBank/DDBJ databases">
        <authorList>
            <person name="Varghese N."/>
            <person name="Submissions S."/>
        </authorList>
    </citation>
    <scope>NUCLEOTIDE SEQUENCE [LARGE SCALE GENOMIC DNA]</scope>
    <source>
        <strain evidence="5">DSM 6150</strain>
    </source>
</reference>
<dbReference type="GO" id="GO:0019878">
    <property type="term" value="P:lysine biosynthetic process via aminoadipic acid"/>
    <property type="evidence" value="ECO:0007669"/>
    <property type="project" value="TreeGrafter"/>
</dbReference>
<dbReference type="OrthoDB" id="9808281at2"/>
<dbReference type="RefSeq" id="WP_091193135.1">
    <property type="nucleotide sequence ID" value="NZ_FOVE01000008.1"/>
</dbReference>
<accession>A0A1I4YIL0</accession>
<dbReference type="SUPFAM" id="SSF56214">
    <property type="entry name" value="4'-phosphopantetheinyl transferase"/>
    <property type="match status" value="2"/>
</dbReference>
<name>A0A1I4YIL0_9NEIS</name>
<dbReference type="GO" id="GO:0000287">
    <property type="term" value="F:magnesium ion binding"/>
    <property type="evidence" value="ECO:0007669"/>
    <property type="project" value="InterPro"/>
</dbReference>
<evidence type="ECO:0000259" key="3">
    <source>
        <dbReference type="Pfam" id="PF01648"/>
    </source>
</evidence>
<comment type="similarity">
    <text evidence="1">Belongs to the P-Pant transferase superfamily. Gsp/Sfp/HetI/AcpT family.</text>
</comment>
<protein>
    <submittedName>
        <fullName evidence="4">Phosphopantetheinyl transferase</fullName>
    </submittedName>
</protein>
<dbReference type="GO" id="GO:0005829">
    <property type="term" value="C:cytosol"/>
    <property type="evidence" value="ECO:0007669"/>
    <property type="project" value="TreeGrafter"/>
</dbReference>
<proteinExistence type="inferred from homology"/>
<dbReference type="STRING" id="83765.SAMN05660284_01334"/>
<dbReference type="Gene3D" id="3.90.470.20">
    <property type="entry name" value="4'-phosphopantetheinyl transferase domain"/>
    <property type="match status" value="1"/>
</dbReference>
<dbReference type="InterPro" id="IPR037143">
    <property type="entry name" value="4-PPantetheinyl_Trfase_dom_sf"/>
</dbReference>
<dbReference type="PANTHER" id="PTHR12215:SF10">
    <property type="entry name" value="L-AMINOADIPATE-SEMIALDEHYDE DEHYDROGENASE-PHOSPHOPANTETHEINYL TRANSFERASE"/>
    <property type="match status" value="1"/>
</dbReference>
<dbReference type="Proteomes" id="UP000242869">
    <property type="component" value="Unassembled WGS sequence"/>
</dbReference>
<dbReference type="InterPro" id="IPR050559">
    <property type="entry name" value="P-Pant_transferase_sf"/>
</dbReference>
<dbReference type="AlphaFoldDB" id="A0A1I4YIL0"/>
<feature type="domain" description="4'-phosphopantetheinyl transferase" evidence="3">
    <location>
        <begin position="99"/>
        <end position="153"/>
    </location>
</feature>
<evidence type="ECO:0000256" key="2">
    <source>
        <dbReference type="ARBA" id="ARBA00022679"/>
    </source>
</evidence>
<organism evidence="4 5">
    <name type="scientific">Formivibrio citricus</name>
    <dbReference type="NCBI Taxonomy" id="83765"/>
    <lineage>
        <taxon>Bacteria</taxon>
        <taxon>Pseudomonadati</taxon>
        <taxon>Pseudomonadota</taxon>
        <taxon>Betaproteobacteria</taxon>
        <taxon>Neisseriales</taxon>
        <taxon>Chitinibacteraceae</taxon>
        <taxon>Formivibrio</taxon>
    </lineage>
</organism>
<dbReference type="Pfam" id="PF01648">
    <property type="entry name" value="ACPS"/>
    <property type="match status" value="1"/>
</dbReference>
<keyword evidence="2 4" id="KW-0808">Transferase</keyword>
<evidence type="ECO:0000256" key="1">
    <source>
        <dbReference type="ARBA" id="ARBA00010990"/>
    </source>
</evidence>
<sequence length="211" mass="23758">MIELEILLADQRLFSTACLAAQPLSASSAQKLEGMVAPERRQQFLLGRWLLARASGCSPQEIEESAAGFPVITHRPDIHASLSHSGPYVGVVVSTGFRCGLDIEYPARERDWLALAERAFHPDERAWVAAAPDAIVERFHTIWTLREAAFKAGLRDEVVAGPQAFDPVRLQAMQRICWHYQQQQGFHISLVAREPFTSCLRFLDPERNPRR</sequence>
<dbReference type="EMBL" id="FOVE01000008">
    <property type="protein sequence ID" value="SFN37854.1"/>
    <property type="molecule type" value="Genomic_DNA"/>
</dbReference>
<keyword evidence="5" id="KW-1185">Reference proteome</keyword>
<evidence type="ECO:0000313" key="5">
    <source>
        <dbReference type="Proteomes" id="UP000242869"/>
    </source>
</evidence>
<gene>
    <name evidence="4" type="ORF">SAMN05660284_01334</name>
</gene>